<accession>L7KLG9</accession>
<sequence length="91" mass="9600">MTVTSHGFTGQGAGWARNPHCGTLLGFTNGASLVPQEKFVRAKFGRKPGETVSAELRTGSGLVQPLVTPYALNNPVRVAQGYGFSGWVIVP</sequence>
<dbReference type="AlphaFoldDB" id="L7KLG9"/>
<proteinExistence type="predicted"/>
<evidence type="ECO:0000313" key="1">
    <source>
        <dbReference type="EMBL" id="GAC48802.1"/>
    </source>
</evidence>
<comment type="caution">
    <text evidence="1">The sequence shown here is derived from an EMBL/GenBank/DDBJ whole genome shotgun (WGS) entry which is preliminary data.</text>
</comment>
<dbReference type="EMBL" id="BANR01000007">
    <property type="protein sequence ID" value="GAC48802.1"/>
    <property type="molecule type" value="Genomic_DNA"/>
</dbReference>
<keyword evidence="2" id="KW-1185">Reference proteome</keyword>
<reference evidence="1 2" key="1">
    <citation type="submission" date="2012-12" db="EMBL/GenBank/DDBJ databases">
        <title>Whole genome shotgun sequence of Gordonia aichiensis NBRC 108223.</title>
        <authorList>
            <person name="Isaki-Nakamura S."/>
            <person name="Hosoyama A."/>
            <person name="Tsuchikane K."/>
            <person name="Ando Y."/>
            <person name="Baba S."/>
            <person name="Ohji S."/>
            <person name="Hamada M."/>
            <person name="Tamura T."/>
            <person name="Yamazoe A."/>
            <person name="Yamazaki S."/>
            <person name="Fujita N."/>
        </authorList>
    </citation>
    <scope>NUCLEOTIDE SEQUENCE [LARGE SCALE GENOMIC DNA]</scope>
    <source>
        <strain evidence="1 2">NBRC 108223</strain>
    </source>
</reference>
<evidence type="ECO:0000313" key="2">
    <source>
        <dbReference type="Proteomes" id="UP000010988"/>
    </source>
</evidence>
<name>L7KLG9_9ACTN</name>
<dbReference type="Proteomes" id="UP000010988">
    <property type="component" value="Unassembled WGS sequence"/>
</dbReference>
<gene>
    <name evidence="1" type="ORF">GOACH_07_00860</name>
</gene>
<organism evidence="1 2">
    <name type="scientific">Gordonia aichiensis NBRC 108223</name>
    <dbReference type="NCBI Taxonomy" id="1220583"/>
    <lineage>
        <taxon>Bacteria</taxon>
        <taxon>Bacillati</taxon>
        <taxon>Actinomycetota</taxon>
        <taxon>Actinomycetes</taxon>
        <taxon>Mycobacteriales</taxon>
        <taxon>Gordoniaceae</taxon>
        <taxon>Gordonia</taxon>
    </lineage>
</organism>
<protein>
    <submittedName>
        <fullName evidence="1">Uncharacterized protein</fullName>
    </submittedName>
</protein>